<reference evidence="1" key="1">
    <citation type="submission" date="2020-05" db="EMBL/GenBank/DDBJ databases">
        <title>Large-scale comparative analyses of tick genomes elucidate their genetic diversity and vector capacities.</title>
        <authorList>
            <person name="Jia N."/>
            <person name="Wang J."/>
            <person name="Shi W."/>
            <person name="Du L."/>
            <person name="Sun Y."/>
            <person name="Zhan W."/>
            <person name="Jiang J."/>
            <person name="Wang Q."/>
            <person name="Zhang B."/>
            <person name="Ji P."/>
            <person name="Sakyi L.B."/>
            <person name="Cui X."/>
            <person name="Yuan T."/>
            <person name="Jiang B."/>
            <person name="Yang W."/>
            <person name="Lam T.T.-Y."/>
            <person name="Chang Q."/>
            <person name="Ding S."/>
            <person name="Wang X."/>
            <person name="Zhu J."/>
            <person name="Ruan X."/>
            <person name="Zhao L."/>
            <person name="Wei J."/>
            <person name="Que T."/>
            <person name="Du C."/>
            <person name="Cheng J."/>
            <person name="Dai P."/>
            <person name="Han X."/>
            <person name="Huang E."/>
            <person name="Gao Y."/>
            <person name="Liu J."/>
            <person name="Shao H."/>
            <person name="Ye R."/>
            <person name="Li L."/>
            <person name="Wei W."/>
            <person name="Wang X."/>
            <person name="Wang C."/>
            <person name="Yang T."/>
            <person name="Huo Q."/>
            <person name="Li W."/>
            <person name="Guo W."/>
            <person name="Chen H."/>
            <person name="Zhou L."/>
            <person name="Ni X."/>
            <person name="Tian J."/>
            <person name="Zhou Y."/>
            <person name="Sheng Y."/>
            <person name="Liu T."/>
            <person name="Pan Y."/>
            <person name="Xia L."/>
            <person name="Li J."/>
            <person name="Zhao F."/>
            <person name="Cao W."/>
        </authorList>
    </citation>
    <scope>NUCLEOTIDE SEQUENCE</scope>
    <source>
        <strain evidence="1">Dsil-2018</strain>
    </source>
</reference>
<name>A0ACB8CYZ3_DERSI</name>
<organism evidence="1 2">
    <name type="scientific">Dermacentor silvarum</name>
    <name type="common">Tick</name>
    <dbReference type="NCBI Taxonomy" id="543639"/>
    <lineage>
        <taxon>Eukaryota</taxon>
        <taxon>Metazoa</taxon>
        <taxon>Ecdysozoa</taxon>
        <taxon>Arthropoda</taxon>
        <taxon>Chelicerata</taxon>
        <taxon>Arachnida</taxon>
        <taxon>Acari</taxon>
        <taxon>Parasitiformes</taxon>
        <taxon>Ixodida</taxon>
        <taxon>Ixodoidea</taxon>
        <taxon>Ixodidae</taxon>
        <taxon>Rhipicephalinae</taxon>
        <taxon>Dermacentor</taxon>
    </lineage>
</organism>
<sequence length="869" mass="96068">MGHCHRFFSCHVRKSRALQCPAMREPCNDRTPFEVARFIPLPLPRAIVTMNSSGAASAEARSSRNKSFKKKGEVKGSKPRSVAGRQRKHPPSGSDGAATSSGPQESVSVASTNIQTPSSVGTDAQQTPVQRTGGRVISAVAAVRPTLQSTSSTAPEGVTAAAGHPRGVSNGGAPQAAHLPSAKTQEAELPLSLYSAPASTDQPSSSPSARPRRESKLMLLLVARGFDSTHWLVCCTISAIVFVVLATLWVISSLLSSTLHASNTCVTEACLAYSRRLLASINSSVNPCTSFTRFVCDGWQRGHRISVWEDQFHFVLDKLTKELQGVDIPEADQNEEQQATAVYRSCTSVLHGDSDELEAVKTALEDAGIVWPRPSKGADVLRTLLHSSLKLGWDVLFDIYVSPTDRNVKIDVDPGKCLLFVLTKQQRLTDTREKKAYFEFLKKTFQRDGTVAVSFEETFDIAEPGLDILGELYARISDEHPSAAVGLSHAPEIGLTEYRWVSILQGHNVSVANVLLLETRRADYLEAALNFWKKHGSDAFHSFVSWCTVQVAALFTKRDLVLNYYDQSPRLAHIYHGAFCLGRSIFFSRKALLSRYNAHVLHGNSEAIARELTLLVRSAFSKRLSKWDYFDENITVVSNWSSLERAFSKFEPSEEENASATARARHMTSSFLGNWRQSVRERRMEEIEKVLRAIYKLDYYYLSYKFHDFHLMPYALSFPLFDVDLPASLNYGGFGAQVSCALGELLLLSYEEAKNVPQVRSLIECVRSGPFGAVKNPEMYTAYAIGYGPLVDAYKSYANGSHRAVLGLEKYTGLQLLFIALCYVACEGSDKKDDESVCNVPVQYLPEFAEAFQCTPGDPMNLATRCRLP</sequence>
<evidence type="ECO:0000313" key="2">
    <source>
        <dbReference type="Proteomes" id="UP000821865"/>
    </source>
</evidence>
<dbReference type="EMBL" id="CM023473">
    <property type="protein sequence ID" value="KAH7954488.1"/>
    <property type="molecule type" value="Genomic_DNA"/>
</dbReference>
<keyword evidence="2" id="KW-1185">Reference proteome</keyword>
<proteinExistence type="predicted"/>
<gene>
    <name evidence="1" type="ORF">HPB49_019143</name>
</gene>
<protein>
    <submittedName>
        <fullName evidence="1">Uncharacterized protein</fullName>
    </submittedName>
</protein>
<accession>A0ACB8CYZ3</accession>
<evidence type="ECO:0000313" key="1">
    <source>
        <dbReference type="EMBL" id="KAH7954488.1"/>
    </source>
</evidence>
<dbReference type="Proteomes" id="UP000821865">
    <property type="component" value="Chromosome 4"/>
</dbReference>
<comment type="caution">
    <text evidence="1">The sequence shown here is derived from an EMBL/GenBank/DDBJ whole genome shotgun (WGS) entry which is preliminary data.</text>
</comment>